<organism evidence="1 3">
    <name type="scientific">Rickettsia conorii subsp. raoultii</name>
    <dbReference type="NCBI Taxonomy" id="369822"/>
    <lineage>
        <taxon>Bacteria</taxon>
        <taxon>Pseudomonadati</taxon>
        <taxon>Pseudomonadota</taxon>
        <taxon>Alphaproteobacteria</taxon>
        <taxon>Rickettsiales</taxon>
        <taxon>Rickettsiaceae</taxon>
        <taxon>Rickettsieae</taxon>
        <taxon>Rickettsia</taxon>
        <taxon>spotted fever group</taxon>
    </lineage>
</organism>
<dbReference type="InterPro" id="IPR011004">
    <property type="entry name" value="Trimer_LpxA-like_sf"/>
</dbReference>
<evidence type="ECO:0000313" key="3">
    <source>
        <dbReference type="Proteomes" id="UP000077462"/>
    </source>
</evidence>
<protein>
    <submittedName>
        <fullName evidence="1">Acetyltransferase</fullName>
    </submittedName>
</protein>
<dbReference type="Gene3D" id="2.160.10.10">
    <property type="entry name" value="Hexapeptide repeat proteins"/>
    <property type="match status" value="1"/>
</dbReference>
<dbReference type="SUPFAM" id="SSF51161">
    <property type="entry name" value="Trimeric LpxA-like enzymes"/>
    <property type="match status" value="1"/>
</dbReference>
<dbReference type="Proteomes" id="UP001056268">
    <property type="component" value="Chromosome"/>
</dbReference>
<keyword evidence="4" id="KW-1185">Reference proteome</keyword>
<sequence>MKRFIIVGKGRMLEQACETARDSGLNCLQLEFNSSDQYNFDTDPLFENYTVVENEVFVALDERAINYARHKLIAKIRLAGYRLFNIVSSRAIVNVNIQLLGNVYIGPGCNIAQRCIIGMGSWLDRQVIVEDGSHLGVCTTLLSGVQLGWEVEIGQGSTLGSGCIASAKTKVGRHCEWLLPGMLPEKIPDHSFYDRLMPQGAHILD</sequence>
<gene>
    <name evidence="2" type="ORF">NBT09_06835</name>
    <name evidence="1" type="ORF">UQ52_03685</name>
</gene>
<reference evidence="2" key="2">
    <citation type="submission" date="2022-05" db="EMBL/GenBank/DDBJ databases">
        <title>Tracking Rickettsia raoultii infection dynamics in vivo by bioorthogonal metabolic labeling.</title>
        <authorList>
            <person name="Zhu D.-Y."/>
            <person name="Jia N."/>
            <person name="Li C."/>
            <person name="Zhang M.-Z."/>
            <person name="Liu H.-B."/>
            <person name="Cao W.-C."/>
        </authorList>
    </citation>
    <scope>NUCLEOTIDE SEQUENCE</scope>
    <source>
        <strain evidence="2">BIME</strain>
    </source>
</reference>
<evidence type="ECO:0000313" key="4">
    <source>
        <dbReference type="Proteomes" id="UP001056268"/>
    </source>
</evidence>
<dbReference type="EMBL" id="CP010969">
    <property type="protein sequence ID" value="AJQ51851.1"/>
    <property type="molecule type" value="Genomic_DNA"/>
</dbReference>
<dbReference type="AlphaFoldDB" id="A0A9N7AWE7"/>
<proteinExistence type="predicted"/>
<dbReference type="EMBL" id="CP098324">
    <property type="protein sequence ID" value="URW77689.1"/>
    <property type="molecule type" value="Genomic_DNA"/>
</dbReference>
<accession>A0A9N7AWE7</accession>
<evidence type="ECO:0000313" key="2">
    <source>
        <dbReference type="EMBL" id="URW77689.1"/>
    </source>
</evidence>
<name>A0A9N7AWE7_RICCR</name>
<dbReference type="Proteomes" id="UP000077462">
    <property type="component" value="Chromosome"/>
</dbReference>
<dbReference type="RefSeq" id="WP_064463753.1">
    <property type="nucleotide sequence ID" value="NZ_CP010969.1"/>
</dbReference>
<reference evidence="1 3" key="1">
    <citation type="journal article" date="2016" name="Genome Announc.">
        <title>Genome Sequence of the Tick-Borne Pathogen Rickettsia raoultii.</title>
        <authorList>
            <person name="El Karkouri K."/>
            <person name="Mediannikov O."/>
            <person name="Robert C."/>
            <person name="Raoult D."/>
            <person name="Fournier P.E."/>
        </authorList>
    </citation>
    <scope>NUCLEOTIDE SEQUENCE [LARGE SCALE GENOMIC DNA]</scope>
    <source>
        <strain evidence="1 3">Khabarovsk</strain>
    </source>
</reference>
<evidence type="ECO:0000313" key="1">
    <source>
        <dbReference type="EMBL" id="AJQ51851.1"/>
    </source>
</evidence>